<protein>
    <submittedName>
        <fullName evidence="2">Uncharacterized protein</fullName>
    </submittedName>
</protein>
<evidence type="ECO:0000313" key="2">
    <source>
        <dbReference type="EMBL" id="CEM53432.1"/>
    </source>
</evidence>
<dbReference type="AlphaFoldDB" id="A0A0G4I8H2"/>
<gene>
    <name evidence="2" type="ORF">Cvel_11957</name>
</gene>
<feature type="region of interest" description="Disordered" evidence="1">
    <location>
        <begin position="42"/>
        <end position="67"/>
    </location>
</feature>
<dbReference type="EMBL" id="CDMZ01005686">
    <property type="protein sequence ID" value="CEM53432.1"/>
    <property type="molecule type" value="Genomic_DNA"/>
</dbReference>
<proteinExistence type="predicted"/>
<name>A0A0G4I8H2_9ALVE</name>
<feature type="region of interest" description="Disordered" evidence="1">
    <location>
        <begin position="144"/>
        <end position="186"/>
    </location>
</feature>
<organism evidence="2">
    <name type="scientific">Chromera velia CCMP2878</name>
    <dbReference type="NCBI Taxonomy" id="1169474"/>
    <lineage>
        <taxon>Eukaryota</taxon>
        <taxon>Sar</taxon>
        <taxon>Alveolata</taxon>
        <taxon>Colpodellida</taxon>
        <taxon>Chromeraceae</taxon>
        <taxon>Chromera</taxon>
    </lineage>
</organism>
<sequence>MKHLHPKKECLAANVRCSFEGCGMVGHYMKCCPKNPKRKQQQAKAAGPWATPLQSQSSRSGRAGVSSKAGRERFVRVTLRNAQQSGWCKEPEWEDVCVSVPKTPVECFVGMVGDDGECIADSGCSLGLFTPAFKKFVVSSEDRKLKRRGSATGTRKHIPKPCEEPPVDGGEERERESEGPEGSFNADIYHNLKDMKRKGIGGVHYVENPVDVDVVAEQAAEEAAIAKFVRWFEMSKSQRERHMRERRKRRRELKEARIAKAFDSHLEIACAVMKAEKARKLL</sequence>
<dbReference type="VEuPathDB" id="CryptoDB:Cvel_11957"/>
<dbReference type="PhylomeDB" id="A0A0G4I8H2"/>
<accession>A0A0G4I8H2</accession>
<evidence type="ECO:0000256" key="1">
    <source>
        <dbReference type="SAM" id="MobiDB-lite"/>
    </source>
</evidence>
<feature type="compositionally biased region" description="Basic residues" evidence="1">
    <location>
        <begin position="145"/>
        <end position="159"/>
    </location>
</feature>
<reference evidence="2" key="1">
    <citation type="submission" date="2014-11" db="EMBL/GenBank/DDBJ databases">
        <authorList>
            <person name="Otto D Thomas"/>
            <person name="Naeem Raeece"/>
        </authorList>
    </citation>
    <scope>NUCLEOTIDE SEQUENCE</scope>
</reference>